<dbReference type="PANTHER" id="PTHR12419:SF85">
    <property type="entry name" value="OVARIAN TUMOR DOMAIN-CONTAINING DEUBIQUITINATING ENZYME 11"/>
    <property type="match status" value="1"/>
</dbReference>
<dbReference type="AlphaFoldDB" id="A0A9R1A9S8"/>
<keyword evidence="5" id="KW-1185">Reference proteome</keyword>
<feature type="domain" description="OTU" evidence="3">
    <location>
        <begin position="88"/>
        <end position="177"/>
    </location>
</feature>
<evidence type="ECO:0000256" key="2">
    <source>
        <dbReference type="SAM" id="MobiDB-lite"/>
    </source>
</evidence>
<dbReference type="InterPro" id="IPR003323">
    <property type="entry name" value="OTU_dom"/>
</dbReference>
<organism evidence="4 5">
    <name type="scientific">Triticum turgidum subsp. durum</name>
    <name type="common">Durum wheat</name>
    <name type="synonym">Triticum durum</name>
    <dbReference type="NCBI Taxonomy" id="4567"/>
    <lineage>
        <taxon>Eukaryota</taxon>
        <taxon>Viridiplantae</taxon>
        <taxon>Streptophyta</taxon>
        <taxon>Embryophyta</taxon>
        <taxon>Tracheophyta</taxon>
        <taxon>Spermatophyta</taxon>
        <taxon>Magnoliopsida</taxon>
        <taxon>Liliopsida</taxon>
        <taxon>Poales</taxon>
        <taxon>Poaceae</taxon>
        <taxon>BOP clade</taxon>
        <taxon>Pooideae</taxon>
        <taxon>Triticodae</taxon>
        <taxon>Triticeae</taxon>
        <taxon>Triticinae</taxon>
        <taxon>Triticum</taxon>
    </lineage>
</organism>
<evidence type="ECO:0000313" key="5">
    <source>
        <dbReference type="Proteomes" id="UP000324705"/>
    </source>
</evidence>
<proteinExistence type="inferred from homology"/>
<dbReference type="Pfam" id="PF02338">
    <property type="entry name" value="OTU"/>
    <property type="match status" value="1"/>
</dbReference>
<dbReference type="InterPro" id="IPR038765">
    <property type="entry name" value="Papain-like_cys_pep_sf"/>
</dbReference>
<evidence type="ECO:0000259" key="3">
    <source>
        <dbReference type="PROSITE" id="PS50802"/>
    </source>
</evidence>
<dbReference type="GO" id="GO:0004843">
    <property type="term" value="F:cysteine-type deubiquitinase activity"/>
    <property type="evidence" value="ECO:0007669"/>
    <property type="project" value="TreeGrafter"/>
</dbReference>
<gene>
    <name evidence="4" type="ORF">TRITD_7Bv1G198280</name>
</gene>
<protein>
    <recommendedName>
        <fullName evidence="3">OTU domain-containing protein</fullName>
    </recommendedName>
</protein>
<sequence length="177" mass="20241">MSEQQDHVSKSSSSSISTSTQESEEEVSVTIGSLLAQARNDKAHSLGRRLLHLGSVPHRPRVNGEIPNVDNATLDHERLLERLGTYGLAEFQIEGDGNCQFRALADQIFRNPEYHKQVRKAVMKQLKEFRKRYEGYVPMEYKVYLKKMKRSGEWGDHLTLQAAADRVWCQNLLTDVI</sequence>
<evidence type="ECO:0000256" key="1">
    <source>
        <dbReference type="ARBA" id="ARBA00010407"/>
    </source>
</evidence>
<feature type="compositionally biased region" description="Low complexity" evidence="2">
    <location>
        <begin position="10"/>
        <end position="21"/>
    </location>
</feature>
<dbReference type="PANTHER" id="PTHR12419">
    <property type="entry name" value="OTU DOMAIN CONTAINING PROTEIN"/>
    <property type="match status" value="1"/>
</dbReference>
<dbReference type="InterPro" id="IPR050704">
    <property type="entry name" value="Peptidase_C85-like"/>
</dbReference>
<dbReference type="CDD" id="cd22751">
    <property type="entry name" value="OTU_plant_OTU9-like"/>
    <property type="match status" value="1"/>
</dbReference>
<feature type="region of interest" description="Disordered" evidence="2">
    <location>
        <begin position="1"/>
        <end position="26"/>
    </location>
</feature>
<name>A0A9R1A9S8_TRITD</name>
<dbReference type="GO" id="GO:0016579">
    <property type="term" value="P:protein deubiquitination"/>
    <property type="evidence" value="ECO:0007669"/>
    <property type="project" value="TreeGrafter"/>
</dbReference>
<accession>A0A9R1A9S8</accession>
<dbReference type="Gramene" id="TRITD7Bv1G198280.3">
    <property type="protein sequence ID" value="TRITD7Bv1G198280.3"/>
    <property type="gene ID" value="TRITD7Bv1G198280"/>
</dbReference>
<dbReference type="Gene3D" id="3.90.70.80">
    <property type="match status" value="1"/>
</dbReference>
<comment type="similarity">
    <text evidence="1">Belongs to the peptidase C85 family.</text>
</comment>
<dbReference type="PROSITE" id="PS50802">
    <property type="entry name" value="OTU"/>
    <property type="match status" value="1"/>
</dbReference>
<reference evidence="4 5" key="1">
    <citation type="submission" date="2017-09" db="EMBL/GenBank/DDBJ databases">
        <authorList>
            <consortium name="International Durum Wheat Genome Sequencing Consortium (IDWGSC)"/>
            <person name="Milanesi L."/>
        </authorList>
    </citation>
    <scope>NUCLEOTIDE SEQUENCE [LARGE SCALE GENOMIC DNA]</scope>
    <source>
        <strain evidence="5">cv. Svevo</strain>
    </source>
</reference>
<dbReference type="SUPFAM" id="SSF54001">
    <property type="entry name" value="Cysteine proteinases"/>
    <property type="match status" value="1"/>
</dbReference>
<dbReference type="Proteomes" id="UP000324705">
    <property type="component" value="Chromosome 7B"/>
</dbReference>
<dbReference type="EMBL" id="LT934124">
    <property type="protein sequence ID" value="VAI92196.1"/>
    <property type="molecule type" value="Genomic_DNA"/>
</dbReference>
<evidence type="ECO:0000313" key="4">
    <source>
        <dbReference type="EMBL" id="VAI92196.1"/>
    </source>
</evidence>